<protein>
    <submittedName>
        <fullName evidence="1">Uncharacterized protein</fullName>
    </submittedName>
</protein>
<evidence type="ECO:0000313" key="1">
    <source>
        <dbReference type="EMBL" id="EHK75370.1"/>
    </source>
</evidence>
<name>H0G5R6_RHIML</name>
<dbReference type="AlphaFoldDB" id="H0G5R6"/>
<organism evidence="1 2">
    <name type="scientific">Sinorhizobium meliloti CCNWSX0020</name>
    <dbReference type="NCBI Taxonomy" id="1107881"/>
    <lineage>
        <taxon>Bacteria</taxon>
        <taxon>Pseudomonadati</taxon>
        <taxon>Pseudomonadota</taxon>
        <taxon>Alphaproteobacteria</taxon>
        <taxon>Hyphomicrobiales</taxon>
        <taxon>Rhizobiaceae</taxon>
        <taxon>Sinorhizobium/Ensifer group</taxon>
        <taxon>Sinorhizobium</taxon>
    </lineage>
</organism>
<dbReference type="PATRIC" id="fig|1107881.3.peg.4900"/>
<evidence type="ECO:0000313" key="2">
    <source>
        <dbReference type="Proteomes" id="UP000004038"/>
    </source>
</evidence>
<proteinExistence type="predicted"/>
<dbReference type="EMBL" id="AGVV01000061">
    <property type="protein sequence ID" value="EHK75370.1"/>
    <property type="molecule type" value="Genomic_DNA"/>
</dbReference>
<accession>H0G5R6</accession>
<sequence length="63" mass="7104">MNAPASGHPVKFTIKNSGHRRKFANQYTEEEMRRRRMNSCGRGSLIRLQPVVPARSLPGAKLV</sequence>
<dbReference type="Proteomes" id="UP000004038">
    <property type="component" value="Unassembled WGS sequence"/>
</dbReference>
<gene>
    <name evidence="1" type="ORF">SM0020_24152</name>
</gene>
<reference evidence="1 2" key="1">
    <citation type="journal article" date="2012" name="J. Bacteriol.">
        <title>Draft Genome Sequence of Sinorhizobium meliloti CCNWSX0020, a Nitrogen-Fixing Symbiont with Copper Tolerance Capability Isolated from Lead-Zinc Mine Tailings.</title>
        <authorList>
            <person name="Li Z."/>
            <person name="Ma Z."/>
            <person name="Hao X."/>
            <person name="Wei G."/>
        </authorList>
    </citation>
    <scope>NUCLEOTIDE SEQUENCE [LARGE SCALE GENOMIC DNA]</scope>
    <source>
        <strain evidence="1 2">CCNWSX0020</strain>
    </source>
</reference>